<dbReference type="GO" id="GO:0005096">
    <property type="term" value="F:GTPase activator activity"/>
    <property type="evidence" value="ECO:0007669"/>
    <property type="project" value="UniProtKB-KW"/>
</dbReference>
<evidence type="ECO:0000256" key="5">
    <source>
        <dbReference type="SAM" id="MobiDB-lite"/>
    </source>
</evidence>
<dbReference type="EMBL" id="DAKRPA010000270">
    <property type="protein sequence ID" value="DAZ94085.1"/>
    <property type="molecule type" value="Genomic_DNA"/>
</dbReference>
<sequence>MSRLGTKVNEELAPEPTDVENLDGHNGASMEYRVRVGGRGIDDRPVVDGGGGVQMSEKAINSVEELMRKDANDESLRRYKERLLGSAIHGDLGDRNDTRRVVVEQFKVVFEDGRQDILYHLDTPQGLEHMKTTPFVMEEGVRYKFVIAFRVNGAIVSGLRFRNKAKKSVLSSTDEIVLGSYAPRSQPYEFVYPRHEWVDAPSGMFYRGKYMAQFRFIDDDGQEHLKAYYTFGTVLGMPCCASSIVLCVH</sequence>
<reference evidence="6" key="2">
    <citation type="journal article" date="2023" name="Microbiol Resour">
        <title>Decontamination and Annotation of the Draft Genome Sequence of the Oomycete Lagenidium giganteum ARSEF 373.</title>
        <authorList>
            <person name="Morgan W.R."/>
            <person name="Tartar A."/>
        </authorList>
    </citation>
    <scope>NUCLEOTIDE SEQUENCE</scope>
    <source>
        <strain evidence="6">ARSEF 373</strain>
    </source>
</reference>
<comment type="similarity">
    <text evidence="2">Belongs to the Rho GDI family.</text>
</comment>
<dbReference type="GO" id="GO:0005829">
    <property type="term" value="C:cytosol"/>
    <property type="evidence" value="ECO:0007669"/>
    <property type="project" value="TreeGrafter"/>
</dbReference>
<evidence type="ECO:0000256" key="1">
    <source>
        <dbReference type="ARBA" id="ARBA00004496"/>
    </source>
</evidence>
<keyword evidence="4" id="KW-0963">Cytoplasm</keyword>
<organism evidence="6 7">
    <name type="scientific">Lagenidium giganteum</name>
    <dbReference type="NCBI Taxonomy" id="4803"/>
    <lineage>
        <taxon>Eukaryota</taxon>
        <taxon>Sar</taxon>
        <taxon>Stramenopiles</taxon>
        <taxon>Oomycota</taxon>
        <taxon>Peronosporomycetes</taxon>
        <taxon>Pythiales</taxon>
        <taxon>Pythiaceae</taxon>
    </lineage>
</organism>
<dbReference type="Pfam" id="PF02115">
    <property type="entry name" value="Rho_GDI"/>
    <property type="match status" value="1"/>
</dbReference>
<dbReference type="PANTHER" id="PTHR10980">
    <property type="entry name" value="RHO GDP-DISSOCIATION INHIBITOR"/>
    <property type="match status" value="1"/>
</dbReference>
<comment type="caution">
    <text evidence="6">The sequence shown here is derived from an EMBL/GenBank/DDBJ whole genome shotgun (WGS) entry which is preliminary data.</text>
</comment>
<proteinExistence type="inferred from homology"/>
<dbReference type="InterPro" id="IPR000406">
    <property type="entry name" value="Rho_GDI"/>
</dbReference>
<dbReference type="AlphaFoldDB" id="A0AAV2YG65"/>
<dbReference type="InterPro" id="IPR014756">
    <property type="entry name" value="Ig_E-set"/>
</dbReference>
<keyword evidence="7" id="KW-1185">Reference proteome</keyword>
<dbReference type="FunFam" id="2.70.50.30:FF:000004">
    <property type="entry name" value="Rho GDP-dissociation inhibitor 1"/>
    <property type="match status" value="1"/>
</dbReference>
<comment type="subcellular location">
    <subcellularLocation>
        <location evidence="1">Cytoplasm</location>
    </subcellularLocation>
</comment>
<keyword evidence="3" id="KW-0343">GTPase activation</keyword>
<dbReference type="GO" id="GO:0007266">
    <property type="term" value="P:Rho protein signal transduction"/>
    <property type="evidence" value="ECO:0007669"/>
    <property type="project" value="InterPro"/>
</dbReference>
<name>A0AAV2YG65_9STRA</name>
<evidence type="ECO:0000256" key="2">
    <source>
        <dbReference type="ARBA" id="ARBA00009758"/>
    </source>
</evidence>
<evidence type="ECO:0000256" key="4">
    <source>
        <dbReference type="ARBA" id="ARBA00022490"/>
    </source>
</evidence>
<evidence type="ECO:0008006" key="8">
    <source>
        <dbReference type="Google" id="ProtNLM"/>
    </source>
</evidence>
<dbReference type="SUPFAM" id="SSF81296">
    <property type="entry name" value="E set domains"/>
    <property type="match status" value="1"/>
</dbReference>
<dbReference type="Gene3D" id="2.70.50.30">
    <property type="entry name" value="Coagulation Factor XIII, subunit A, domain 1"/>
    <property type="match status" value="1"/>
</dbReference>
<evidence type="ECO:0000313" key="6">
    <source>
        <dbReference type="EMBL" id="DAZ94085.1"/>
    </source>
</evidence>
<reference evidence="6" key="1">
    <citation type="submission" date="2022-11" db="EMBL/GenBank/DDBJ databases">
        <authorList>
            <person name="Morgan W.R."/>
            <person name="Tartar A."/>
        </authorList>
    </citation>
    <scope>NUCLEOTIDE SEQUENCE</scope>
    <source>
        <strain evidence="6">ARSEF 373</strain>
    </source>
</reference>
<dbReference type="InterPro" id="IPR024792">
    <property type="entry name" value="RhoGDI_dom_sf"/>
</dbReference>
<evidence type="ECO:0000256" key="3">
    <source>
        <dbReference type="ARBA" id="ARBA00022468"/>
    </source>
</evidence>
<protein>
    <recommendedName>
        <fullName evidence="8">Rho GDP-dissociation inhibitor</fullName>
    </recommendedName>
</protein>
<dbReference type="GO" id="GO:0016020">
    <property type="term" value="C:membrane"/>
    <property type="evidence" value="ECO:0007669"/>
    <property type="project" value="TreeGrafter"/>
</dbReference>
<feature type="region of interest" description="Disordered" evidence="5">
    <location>
        <begin position="1"/>
        <end position="26"/>
    </location>
</feature>
<accession>A0AAV2YG65</accession>
<dbReference type="GO" id="GO:0005094">
    <property type="term" value="F:Rho GDP-dissociation inhibitor activity"/>
    <property type="evidence" value="ECO:0007669"/>
    <property type="project" value="InterPro"/>
</dbReference>
<gene>
    <name evidence="6" type="ORF">N0F65_004197</name>
</gene>
<dbReference type="PANTHER" id="PTHR10980:SF3">
    <property type="entry name" value="LD16419P"/>
    <property type="match status" value="1"/>
</dbReference>
<dbReference type="Proteomes" id="UP001146120">
    <property type="component" value="Unassembled WGS sequence"/>
</dbReference>
<evidence type="ECO:0000313" key="7">
    <source>
        <dbReference type="Proteomes" id="UP001146120"/>
    </source>
</evidence>